<dbReference type="EMBL" id="JAEMNV010000003">
    <property type="protein sequence ID" value="MBJ8338955.1"/>
    <property type="molecule type" value="Genomic_DNA"/>
</dbReference>
<accession>A0A934U2E1</accession>
<evidence type="ECO:0000313" key="4">
    <source>
        <dbReference type="EMBL" id="MBJ8338955.1"/>
    </source>
</evidence>
<dbReference type="GO" id="GO:0003700">
    <property type="term" value="F:DNA-binding transcription factor activity"/>
    <property type="evidence" value="ECO:0007669"/>
    <property type="project" value="TreeGrafter"/>
</dbReference>
<dbReference type="InterPro" id="IPR001647">
    <property type="entry name" value="HTH_TetR"/>
</dbReference>
<feature type="DNA-binding region" description="H-T-H motif" evidence="2">
    <location>
        <begin position="30"/>
        <end position="49"/>
    </location>
</feature>
<evidence type="ECO:0000259" key="3">
    <source>
        <dbReference type="PROSITE" id="PS50977"/>
    </source>
</evidence>
<dbReference type="InterPro" id="IPR009057">
    <property type="entry name" value="Homeodomain-like_sf"/>
</dbReference>
<dbReference type="PRINTS" id="PR00455">
    <property type="entry name" value="HTHTETR"/>
</dbReference>
<gene>
    <name evidence="4" type="ORF">JGU71_08670</name>
</gene>
<reference evidence="4" key="1">
    <citation type="submission" date="2020-12" db="EMBL/GenBank/DDBJ databases">
        <title>Antrihabitans popcorni sp. nov. and Antrihabitans auranticaus sp. nov., isolated from a larva cave.</title>
        <authorList>
            <person name="Lee S.D."/>
            <person name="Kim I.S."/>
        </authorList>
    </citation>
    <scope>NUCLEOTIDE SEQUENCE</scope>
    <source>
        <strain evidence="4">YC3-6</strain>
    </source>
</reference>
<dbReference type="GO" id="GO:0000976">
    <property type="term" value="F:transcription cis-regulatory region binding"/>
    <property type="evidence" value="ECO:0007669"/>
    <property type="project" value="TreeGrafter"/>
</dbReference>
<keyword evidence="5" id="KW-1185">Reference proteome</keyword>
<proteinExistence type="predicted"/>
<evidence type="ECO:0000256" key="2">
    <source>
        <dbReference type="PROSITE-ProRule" id="PRU00335"/>
    </source>
</evidence>
<comment type="caution">
    <text evidence="4">The sequence shown here is derived from an EMBL/GenBank/DDBJ whole genome shotgun (WGS) entry which is preliminary data.</text>
</comment>
<dbReference type="PANTHER" id="PTHR30055">
    <property type="entry name" value="HTH-TYPE TRANSCRIPTIONAL REGULATOR RUTR"/>
    <property type="match status" value="1"/>
</dbReference>
<sequence>MPVNTDTGPRERLLGAAEQLLLTAEYDQVSVRAICAEAGANPAAVHYHFGTKTALVTALLEDRLAPSWASTLDHLADADSTVASYVDAIIEPFADLAAEPSGRLYLRLLSRVVLGRLRVQWSSRWFRLDSWADVLREECPGLTEQEAQRRWALAFELVLQQFGDPTADRAPTPAAVRTLRAFVLAGLTTASEDTP</sequence>
<dbReference type="RefSeq" id="WP_199703680.1">
    <property type="nucleotide sequence ID" value="NZ_JAEMNV010000003.1"/>
</dbReference>
<dbReference type="PANTHER" id="PTHR30055:SF235">
    <property type="entry name" value="TRANSCRIPTIONAL REGULATORY PROTEIN"/>
    <property type="match status" value="1"/>
</dbReference>
<dbReference type="PROSITE" id="PS50977">
    <property type="entry name" value="HTH_TETR_2"/>
    <property type="match status" value="1"/>
</dbReference>
<evidence type="ECO:0000256" key="1">
    <source>
        <dbReference type="ARBA" id="ARBA00023125"/>
    </source>
</evidence>
<name>A0A934U2E1_9NOCA</name>
<evidence type="ECO:0000313" key="5">
    <source>
        <dbReference type="Proteomes" id="UP000655868"/>
    </source>
</evidence>
<keyword evidence="1 2" id="KW-0238">DNA-binding</keyword>
<dbReference type="Proteomes" id="UP000655868">
    <property type="component" value="Unassembled WGS sequence"/>
</dbReference>
<dbReference type="AlphaFoldDB" id="A0A934U2E1"/>
<dbReference type="Gene3D" id="1.10.357.10">
    <property type="entry name" value="Tetracycline Repressor, domain 2"/>
    <property type="match status" value="1"/>
</dbReference>
<dbReference type="SUPFAM" id="SSF46689">
    <property type="entry name" value="Homeodomain-like"/>
    <property type="match status" value="1"/>
</dbReference>
<dbReference type="InterPro" id="IPR050109">
    <property type="entry name" value="HTH-type_TetR-like_transc_reg"/>
</dbReference>
<organism evidence="4 5">
    <name type="scientific">Antrihabitans stalagmiti</name>
    <dbReference type="NCBI Taxonomy" id="2799499"/>
    <lineage>
        <taxon>Bacteria</taxon>
        <taxon>Bacillati</taxon>
        <taxon>Actinomycetota</taxon>
        <taxon>Actinomycetes</taxon>
        <taxon>Mycobacteriales</taxon>
        <taxon>Nocardiaceae</taxon>
        <taxon>Antrihabitans</taxon>
    </lineage>
</organism>
<protein>
    <submittedName>
        <fullName evidence="4">TetR/AcrR family transcriptional regulator</fullName>
    </submittedName>
</protein>
<feature type="domain" description="HTH tetR-type" evidence="3">
    <location>
        <begin position="7"/>
        <end position="67"/>
    </location>
</feature>
<dbReference type="Pfam" id="PF00440">
    <property type="entry name" value="TetR_N"/>
    <property type="match status" value="1"/>
</dbReference>